<keyword evidence="4" id="KW-0732">Signal</keyword>
<dbReference type="CDD" id="cd14870">
    <property type="entry name" value="uS7_Mitochondria_Mammalian"/>
    <property type="match status" value="1"/>
</dbReference>
<dbReference type="GO" id="GO:0005840">
    <property type="term" value="C:ribosome"/>
    <property type="evidence" value="ECO:0007669"/>
    <property type="project" value="UniProtKB-KW"/>
</dbReference>
<dbReference type="AlphaFoldDB" id="A0A9X6RKR2"/>
<dbReference type="Proteomes" id="UP000192578">
    <property type="component" value="Unassembled WGS sequence"/>
</dbReference>
<dbReference type="InterPro" id="IPR000235">
    <property type="entry name" value="Ribosomal_uS7"/>
</dbReference>
<dbReference type="OrthoDB" id="9972728at2759"/>
<feature type="signal peptide" evidence="4">
    <location>
        <begin position="1"/>
        <end position="19"/>
    </location>
</feature>
<dbReference type="GO" id="GO:0006412">
    <property type="term" value="P:translation"/>
    <property type="evidence" value="ECO:0007669"/>
    <property type="project" value="InterPro"/>
</dbReference>
<gene>
    <name evidence="6" type="ORF">BV898_15964</name>
</gene>
<evidence type="ECO:0000256" key="1">
    <source>
        <dbReference type="ARBA" id="ARBA00007151"/>
    </source>
</evidence>
<dbReference type="PANTHER" id="PTHR11205">
    <property type="entry name" value="RIBOSOMAL PROTEIN S7"/>
    <property type="match status" value="1"/>
</dbReference>
<keyword evidence="7" id="KW-1185">Reference proteome</keyword>
<evidence type="ECO:0000256" key="3">
    <source>
        <dbReference type="ARBA" id="ARBA00023274"/>
    </source>
</evidence>
<evidence type="ECO:0000313" key="7">
    <source>
        <dbReference type="Proteomes" id="UP000192578"/>
    </source>
</evidence>
<organism evidence="6 7">
    <name type="scientific">Hypsibius exemplaris</name>
    <name type="common">Freshwater tardigrade</name>
    <dbReference type="NCBI Taxonomy" id="2072580"/>
    <lineage>
        <taxon>Eukaryota</taxon>
        <taxon>Metazoa</taxon>
        <taxon>Ecdysozoa</taxon>
        <taxon>Tardigrada</taxon>
        <taxon>Eutardigrada</taxon>
        <taxon>Parachela</taxon>
        <taxon>Hypsibioidea</taxon>
        <taxon>Hypsibiidae</taxon>
        <taxon>Hypsibius</taxon>
    </lineage>
</organism>
<proteinExistence type="inferred from homology"/>
<sequence length="249" mass="28262">MASHIRTSLMLLGVRNACAIANTERCISGVLIPVRHLSRMRTRTGNKGGFWIDRLAPPLFDRTAIERKLDENPDSRFDKVAPARIFQSSSAFSDPLVTKFTNMMMLEGMKDKAEEMMGRALKAVKTIQLDRYHAADESTKPTIILNPIKIFHKAVENCKPVLALAPLKRGGVTYQVPVSILEKKAEWTSMKWLILAGRDHDQKTDKFRNALARELIAASNNEGKVIKRKFDLHKQCEANKAYAHYRWSK</sequence>
<feature type="domain" description="Small ribosomal subunit protein uS7" evidence="5">
    <location>
        <begin position="81"/>
        <end position="240"/>
    </location>
</feature>
<reference evidence="7" key="1">
    <citation type="submission" date="2017-01" db="EMBL/GenBank/DDBJ databases">
        <title>Comparative genomics of anhydrobiosis in the tardigrade Hypsibius dujardini.</title>
        <authorList>
            <person name="Yoshida Y."/>
            <person name="Koutsovoulos G."/>
            <person name="Laetsch D."/>
            <person name="Stevens L."/>
            <person name="Kumar S."/>
            <person name="Horikawa D."/>
            <person name="Ishino K."/>
            <person name="Komine S."/>
            <person name="Tomita M."/>
            <person name="Blaxter M."/>
            <person name="Arakawa K."/>
        </authorList>
    </citation>
    <scope>NUCLEOTIDE SEQUENCE [LARGE SCALE GENOMIC DNA]</scope>
    <source>
        <strain evidence="7">Z151</strain>
    </source>
</reference>
<comment type="caution">
    <text evidence="6">The sequence shown here is derived from an EMBL/GenBank/DDBJ whole genome shotgun (WGS) entry which is preliminary data.</text>
</comment>
<dbReference type="InterPro" id="IPR023798">
    <property type="entry name" value="Ribosomal_uS7_dom"/>
</dbReference>
<evidence type="ECO:0000259" key="5">
    <source>
        <dbReference type="Pfam" id="PF00177"/>
    </source>
</evidence>
<accession>A0A9X6RKR2</accession>
<dbReference type="Pfam" id="PF00177">
    <property type="entry name" value="Ribosomal_S7"/>
    <property type="match status" value="1"/>
</dbReference>
<keyword evidence="2 6" id="KW-0689">Ribosomal protein</keyword>
<dbReference type="InterPro" id="IPR036823">
    <property type="entry name" value="Ribosomal_uS7_dom_sf"/>
</dbReference>
<dbReference type="EMBL" id="MTYJ01000228">
    <property type="protein sequence ID" value="OWA51483.1"/>
    <property type="molecule type" value="Genomic_DNA"/>
</dbReference>
<evidence type="ECO:0000256" key="2">
    <source>
        <dbReference type="ARBA" id="ARBA00022980"/>
    </source>
</evidence>
<name>A0A9X6RKR2_HYPEX</name>
<dbReference type="GO" id="GO:1990904">
    <property type="term" value="C:ribonucleoprotein complex"/>
    <property type="evidence" value="ECO:0007669"/>
    <property type="project" value="UniProtKB-KW"/>
</dbReference>
<dbReference type="Gene3D" id="1.10.455.10">
    <property type="entry name" value="Ribosomal protein S7 domain"/>
    <property type="match status" value="1"/>
</dbReference>
<protein>
    <submittedName>
        <fullName evidence="6">28S ribosomal protein S7, mitochondrial</fullName>
    </submittedName>
</protein>
<keyword evidence="3" id="KW-0687">Ribonucleoprotein</keyword>
<dbReference type="SUPFAM" id="SSF47973">
    <property type="entry name" value="Ribosomal protein S7"/>
    <property type="match status" value="1"/>
</dbReference>
<comment type="similarity">
    <text evidence="1">Belongs to the universal ribosomal protein uS7 family.</text>
</comment>
<feature type="chain" id="PRO_5040992145" evidence="4">
    <location>
        <begin position="20"/>
        <end position="249"/>
    </location>
</feature>
<evidence type="ECO:0000256" key="4">
    <source>
        <dbReference type="SAM" id="SignalP"/>
    </source>
</evidence>
<evidence type="ECO:0000313" key="6">
    <source>
        <dbReference type="EMBL" id="OWA51483.1"/>
    </source>
</evidence>